<feature type="region of interest" description="Disordered" evidence="12">
    <location>
        <begin position="209"/>
        <end position="232"/>
    </location>
</feature>
<feature type="region of interest" description="Disordered" evidence="12">
    <location>
        <begin position="169"/>
        <end position="189"/>
    </location>
</feature>
<evidence type="ECO:0000256" key="8">
    <source>
        <dbReference type="ARBA" id="ARBA00023121"/>
    </source>
</evidence>
<evidence type="ECO:0000256" key="11">
    <source>
        <dbReference type="SAM" id="Coils"/>
    </source>
</evidence>
<protein>
    <recommendedName>
        <fullName evidence="13">PX domain-containing protein</fullName>
    </recommendedName>
</protein>
<evidence type="ECO:0000256" key="6">
    <source>
        <dbReference type="ARBA" id="ARBA00022927"/>
    </source>
</evidence>
<evidence type="ECO:0000256" key="12">
    <source>
        <dbReference type="SAM" id="MobiDB-lite"/>
    </source>
</evidence>
<feature type="coiled-coil region" evidence="11">
    <location>
        <begin position="402"/>
        <end position="475"/>
    </location>
</feature>
<comment type="subcellular location">
    <subcellularLocation>
        <location evidence="2">Cytoplasm</location>
        <location evidence="2">Cytosol</location>
    </subcellularLocation>
    <subcellularLocation>
        <location evidence="1">Endosome membrane</location>
        <topology evidence="1">Peripheral membrane protein</topology>
    </subcellularLocation>
</comment>
<dbReference type="Proteomes" id="UP000029120">
    <property type="component" value="Chromosome 7"/>
</dbReference>
<proteinExistence type="predicted"/>
<evidence type="ECO:0000313" key="15">
    <source>
        <dbReference type="Proteomes" id="UP000029120"/>
    </source>
</evidence>
<evidence type="ECO:0000256" key="4">
    <source>
        <dbReference type="ARBA" id="ARBA00022490"/>
    </source>
</evidence>
<dbReference type="AlphaFoldDB" id="A0A087GIX5"/>
<keyword evidence="8" id="KW-0446">Lipid-binding</keyword>
<dbReference type="SMART" id="SM00312">
    <property type="entry name" value="PX"/>
    <property type="match status" value="1"/>
</dbReference>
<dbReference type="Gramene" id="KFK29827">
    <property type="protein sequence ID" value="KFK29827"/>
    <property type="gene ID" value="AALP_AA7G184100"/>
</dbReference>
<gene>
    <name evidence="14" type="ordered locus">AALP_Aa7g184100</name>
</gene>
<feature type="region of interest" description="Disordered" evidence="12">
    <location>
        <begin position="1"/>
        <end position="26"/>
    </location>
</feature>
<feature type="region of interest" description="Disordered" evidence="12">
    <location>
        <begin position="700"/>
        <end position="725"/>
    </location>
</feature>
<evidence type="ECO:0000256" key="5">
    <source>
        <dbReference type="ARBA" id="ARBA00022753"/>
    </source>
</evidence>
<dbReference type="FunFam" id="3.30.1520.10:FF:000060">
    <property type="entry name" value="Phox (PX) domain-containing protein"/>
    <property type="match status" value="1"/>
</dbReference>
<accession>A0A087GIX5</accession>
<sequence length="725" mass="81654">MMQRRSPPKHRHDGTSPLPLGMDWSPPPRKWNGRDTVWPHDPRTGWSYCVTIPSWVVLPKSRNSDPVVFYRVQVSVQSPEGVTTMRGVLRRFNDFLKLLTDLKRAFPKKIFPSAPPKGLLRMKSRAVLEERRCSLEEWITKLLSDIELARSVVVASFLEVEAAARSACQDVDQNASDANNDRSSTSSLPMVHPSLSLFQAGGGSSLTSDYGSDTAYETSELGSPSLGQDDISEIGTEDLNLDEEVTNPIEKLVNFSMSNIDEGLSMSQTILEQLEDFPKHKVRSRYVNNILGKDVYNGNASKAVFLANNGSRLFSEPESSTHSVMHDRKFSVESADRFALHTGETSTSGLLSSSSDSHLNLRQGPGVSLGTGFVNPERQGSAQIVLPLDLRNKLNRILLATNERLVNAKTDMEDLIARLNQEIAVKEYLNRKVNDLEGELETTKQRSKENLEQAIMTERERVTQMQWDMEELRQKSYEMEMKLKSREDGGSHAEPTALSTISEKHVLSKELDARNQQLEDLSRRYEELEAKSKADIKVLVKEVKSLRRSHVELEKELTQSLTEKTEAEKLLEQERKLLENTVAARKKLLSDCRILHDRLKEYNLNLSMDGNGNFVEDSTTVSDALRLLSISDDQIEEAHLLAGFDEIAAAQGNDKDPSIDTETKIMEDELRKILANIFVENAKLRKQVNAAMLRVLQKDRKTTTEDVNEENGDEKEEASTETLNI</sequence>
<keyword evidence="6" id="KW-0653">Protein transport</keyword>
<dbReference type="eggNOG" id="ENOG502QVII">
    <property type="taxonomic scope" value="Eukaryota"/>
</dbReference>
<dbReference type="PANTHER" id="PTHR46856">
    <property type="entry name" value="PX DOMAIN-CONTAINING PROTEIN EREL1-RELATED"/>
    <property type="match status" value="1"/>
</dbReference>
<keyword evidence="5" id="KW-0967">Endosome</keyword>
<feature type="domain" description="PX" evidence="13">
    <location>
        <begin position="48"/>
        <end position="165"/>
    </location>
</feature>
<evidence type="ECO:0000256" key="7">
    <source>
        <dbReference type="ARBA" id="ARBA00023054"/>
    </source>
</evidence>
<evidence type="ECO:0000256" key="1">
    <source>
        <dbReference type="ARBA" id="ARBA00004481"/>
    </source>
</evidence>
<dbReference type="SUPFAM" id="SSF64268">
    <property type="entry name" value="PX domain"/>
    <property type="match status" value="1"/>
</dbReference>
<evidence type="ECO:0000256" key="2">
    <source>
        <dbReference type="ARBA" id="ARBA00004514"/>
    </source>
</evidence>
<keyword evidence="7 11" id="KW-0175">Coiled coil</keyword>
<feature type="compositionally biased region" description="Polar residues" evidence="12">
    <location>
        <begin position="209"/>
        <end position="226"/>
    </location>
</feature>
<feature type="compositionally biased region" description="Polar residues" evidence="12">
    <location>
        <begin position="171"/>
        <end position="188"/>
    </location>
</feature>
<keyword evidence="3" id="KW-0813">Transport</keyword>
<comment type="function">
    <text evidence="10">Acts as an effector of RABF2A and RABF2B. Involved in vacuolar transport of storage proteins. Regulates membrane trafficking to protein storage vacuoles (PSVs). Binds specifically to phosphatidylinositol 3-monophosphate (PtdIns3P).</text>
</comment>
<organism evidence="14 15">
    <name type="scientific">Arabis alpina</name>
    <name type="common">Alpine rock-cress</name>
    <dbReference type="NCBI Taxonomy" id="50452"/>
    <lineage>
        <taxon>Eukaryota</taxon>
        <taxon>Viridiplantae</taxon>
        <taxon>Streptophyta</taxon>
        <taxon>Embryophyta</taxon>
        <taxon>Tracheophyta</taxon>
        <taxon>Spermatophyta</taxon>
        <taxon>Magnoliopsida</taxon>
        <taxon>eudicotyledons</taxon>
        <taxon>Gunneridae</taxon>
        <taxon>Pentapetalae</taxon>
        <taxon>rosids</taxon>
        <taxon>malvids</taxon>
        <taxon>Brassicales</taxon>
        <taxon>Brassicaceae</taxon>
        <taxon>Arabideae</taxon>
        <taxon>Arabis</taxon>
    </lineage>
</organism>
<reference evidence="15" key="1">
    <citation type="journal article" date="2015" name="Nat. Plants">
        <title>Genome expansion of Arabis alpina linked with retrotransposition and reduced symmetric DNA methylation.</title>
        <authorList>
            <person name="Willing E.M."/>
            <person name="Rawat V."/>
            <person name="Mandakova T."/>
            <person name="Maumus F."/>
            <person name="James G.V."/>
            <person name="Nordstroem K.J."/>
            <person name="Becker C."/>
            <person name="Warthmann N."/>
            <person name="Chica C."/>
            <person name="Szarzynska B."/>
            <person name="Zytnicki M."/>
            <person name="Albani M.C."/>
            <person name="Kiefer C."/>
            <person name="Bergonzi S."/>
            <person name="Castaings L."/>
            <person name="Mateos J.L."/>
            <person name="Berns M.C."/>
            <person name="Bujdoso N."/>
            <person name="Piofczyk T."/>
            <person name="de Lorenzo L."/>
            <person name="Barrero-Sicilia C."/>
            <person name="Mateos I."/>
            <person name="Piednoel M."/>
            <person name="Hagmann J."/>
            <person name="Chen-Min-Tao R."/>
            <person name="Iglesias-Fernandez R."/>
            <person name="Schuster S.C."/>
            <person name="Alonso-Blanco C."/>
            <person name="Roudier F."/>
            <person name="Carbonero P."/>
            <person name="Paz-Ares J."/>
            <person name="Davis S.J."/>
            <person name="Pecinka A."/>
            <person name="Quesneville H."/>
            <person name="Colot V."/>
            <person name="Lysak M.A."/>
            <person name="Weigel D."/>
            <person name="Coupland G."/>
            <person name="Schneeberger K."/>
        </authorList>
    </citation>
    <scope>NUCLEOTIDE SEQUENCE [LARGE SCALE GENOMIC DNA]</scope>
    <source>
        <strain evidence="15">cv. Pajares</strain>
    </source>
</reference>
<keyword evidence="4" id="KW-0963">Cytoplasm</keyword>
<evidence type="ECO:0000256" key="9">
    <source>
        <dbReference type="ARBA" id="ARBA00023136"/>
    </source>
</evidence>
<dbReference type="GO" id="GO:0005829">
    <property type="term" value="C:cytosol"/>
    <property type="evidence" value="ECO:0007669"/>
    <property type="project" value="UniProtKB-SubCell"/>
</dbReference>
<feature type="coiled-coil region" evidence="11">
    <location>
        <begin position="504"/>
        <end position="584"/>
    </location>
</feature>
<dbReference type="GO" id="GO:0035091">
    <property type="term" value="F:phosphatidylinositol binding"/>
    <property type="evidence" value="ECO:0007669"/>
    <property type="project" value="InterPro"/>
</dbReference>
<dbReference type="Pfam" id="PF00787">
    <property type="entry name" value="PX"/>
    <property type="match status" value="1"/>
</dbReference>
<feature type="compositionally biased region" description="Acidic residues" evidence="12">
    <location>
        <begin position="706"/>
        <end position="716"/>
    </location>
</feature>
<dbReference type="Gene3D" id="3.30.1520.10">
    <property type="entry name" value="Phox-like domain"/>
    <property type="match status" value="1"/>
</dbReference>
<dbReference type="InterPro" id="IPR044588">
    <property type="entry name" value="EREX-like"/>
</dbReference>
<evidence type="ECO:0000259" key="13">
    <source>
        <dbReference type="PROSITE" id="PS50195"/>
    </source>
</evidence>
<evidence type="ECO:0000313" key="14">
    <source>
        <dbReference type="EMBL" id="KFK29827.1"/>
    </source>
</evidence>
<dbReference type="InterPro" id="IPR001683">
    <property type="entry name" value="PX_dom"/>
</dbReference>
<evidence type="ECO:0000256" key="10">
    <source>
        <dbReference type="ARBA" id="ARBA00055681"/>
    </source>
</evidence>
<dbReference type="OMA" id="KHGMSNI"/>
<dbReference type="GO" id="GO:0015031">
    <property type="term" value="P:protein transport"/>
    <property type="evidence" value="ECO:0007669"/>
    <property type="project" value="UniProtKB-KW"/>
</dbReference>
<name>A0A087GIX5_ARAAL</name>
<evidence type="ECO:0000256" key="3">
    <source>
        <dbReference type="ARBA" id="ARBA00022448"/>
    </source>
</evidence>
<dbReference type="PANTHER" id="PTHR46856:SF1">
    <property type="entry name" value="PX DOMAIN-CONTAINING PROTEIN EREL1-RELATED"/>
    <property type="match status" value="1"/>
</dbReference>
<keyword evidence="15" id="KW-1185">Reference proteome</keyword>
<dbReference type="InterPro" id="IPR036871">
    <property type="entry name" value="PX_dom_sf"/>
</dbReference>
<dbReference type="GO" id="GO:0010008">
    <property type="term" value="C:endosome membrane"/>
    <property type="evidence" value="ECO:0007669"/>
    <property type="project" value="UniProtKB-SubCell"/>
</dbReference>
<feature type="compositionally biased region" description="Basic residues" evidence="12">
    <location>
        <begin position="1"/>
        <end position="12"/>
    </location>
</feature>
<dbReference type="PROSITE" id="PS50195">
    <property type="entry name" value="PX"/>
    <property type="match status" value="1"/>
</dbReference>
<dbReference type="EMBL" id="CM002875">
    <property type="protein sequence ID" value="KFK29827.1"/>
    <property type="molecule type" value="Genomic_DNA"/>
</dbReference>
<keyword evidence="9" id="KW-0472">Membrane</keyword>
<dbReference type="OrthoDB" id="76516at2759"/>